<dbReference type="EMBL" id="LR797148">
    <property type="protein sequence ID" value="CAB4189950.1"/>
    <property type="molecule type" value="Genomic_DNA"/>
</dbReference>
<accession>A0A6J5QZ66</accession>
<evidence type="ECO:0000313" key="1">
    <source>
        <dbReference type="EMBL" id="CAB4189950.1"/>
    </source>
</evidence>
<protein>
    <submittedName>
        <fullName evidence="1">Uncharacterized protein</fullName>
    </submittedName>
</protein>
<gene>
    <name evidence="1" type="ORF">UFOVP1196_21</name>
</gene>
<proteinExistence type="predicted"/>
<name>A0A6J5QZ66_9CAUD</name>
<reference evidence="1" key="1">
    <citation type="submission" date="2020-05" db="EMBL/GenBank/DDBJ databases">
        <authorList>
            <person name="Chiriac C."/>
            <person name="Salcher M."/>
            <person name="Ghai R."/>
            <person name="Kavagutti S V."/>
        </authorList>
    </citation>
    <scope>NUCLEOTIDE SEQUENCE</scope>
</reference>
<organism evidence="1">
    <name type="scientific">uncultured Caudovirales phage</name>
    <dbReference type="NCBI Taxonomy" id="2100421"/>
    <lineage>
        <taxon>Viruses</taxon>
        <taxon>Duplodnaviria</taxon>
        <taxon>Heunggongvirae</taxon>
        <taxon>Uroviricota</taxon>
        <taxon>Caudoviricetes</taxon>
        <taxon>Peduoviridae</taxon>
        <taxon>Maltschvirus</taxon>
        <taxon>Maltschvirus maltsch</taxon>
    </lineage>
</organism>
<sequence>MIVKLFEVRDRATLIPVMAVQISGEDGPLMRSAGFDNYKMVYLVHLNGQTASYDPFKWTNRTMKISHLHIQEHFDTLESGAVVDVEYIMKETDTPKVSEVGQ</sequence>